<dbReference type="SMART" id="SM00843">
    <property type="entry name" value="Ftsk_gamma"/>
    <property type="match status" value="1"/>
</dbReference>
<gene>
    <name evidence="10" type="ORF">K2U94_08155</name>
</gene>
<dbReference type="Pfam" id="PF09397">
    <property type="entry name" value="FtsK_gamma"/>
    <property type="match status" value="1"/>
</dbReference>
<dbReference type="PANTHER" id="PTHR22683:SF41">
    <property type="entry name" value="DNA TRANSLOCASE FTSK"/>
    <property type="match status" value="1"/>
</dbReference>
<evidence type="ECO:0000256" key="3">
    <source>
        <dbReference type="ARBA" id="ARBA00022840"/>
    </source>
</evidence>
<dbReference type="EMBL" id="JAIVFP010000001">
    <property type="protein sequence ID" value="MCI4682739.1"/>
    <property type="molecule type" value="Genomic_DNA"/>
</dbReference>
<feature type="region of interest" description="Disordered" evidence="8">
    <location>
        <begin position="344"/>
        <end position="387"/>
    </location>
</feature>
<dbReference type="InterPro" id="IPR003593">
    <property type="entry name" value="AAA+_ATPase"/>
</dbReference>
<dbReference type="SUPFAM" id="SSF52540">
    <property type="entry name" value="P-loop containing nucleoside triphosphate hydrolases"/>
    <property type="match status" value="1"/>
</dbReference>
<feature type="region of interest" description="Disordered" evidence="8">
    <location>
        <begin position="129"/>
        <end position="205"/>
    </location>
</feature>
<dbReference type="SMART" id="SM00382">
    <property type="entry name" value="AAA"/>
    <property type="match status" value="1"/>
</dbReference>
<keyword evidence="3 7" id="KW-0067">ATP-binding</keyword>
<sequence length="923" mass="100650">MLMTLDQWLARFFGASRRADRAAPLAQRASFGLDGVEMRQIDADIEFPAWDEEQESSPYRPYIRRPRSVFAESPRAALAPGQTPEAPEAPPYPAFGFERARLEAEAAEKSRAILAAATRPAQAMEPVQPFQPGPQFQSNVVAESPHEPGAPQFFRPDLPHVRFTRTPEASIARRKAEEEAQRRAAEEEARRAEEEARRRAEDSARRLEEARLAQVHVMNHSMNDAMNDMTNSPKPRVRYTRTPDRVSERKAAAPQPAPEMAPERPEAAVAPAPAFGAFASMGARFSFSVGFGSLSAFVPAPVHEPAPVAAPAPVLAEPAEALAVPASDVLEKPAKMRIRVKAVAAPSEPAPQPVAEPIPIPEPEPEPEPEPAKAAETAKPVKPAEPVRSAEPVRVMKRAKTPVGGFLERLEAANFDYQPFAVETLAPPPHRHEDSEPDDELEVNADALEKTLEDFGVRGDVLNAHPGPVVTLYEFEPAPGIKSSRVIGLSDDIARSMSAVSARVAVVPGRNAIGIELPNPRRETVYLRELLASPDFVETRHKLAIALGKTIGGEPVIVDLAKMPHLLVAGTTGSGKSVAINTMILSLLYKHKPQECRLIMVDPKMLELSVYDGIPHLLTPVVTDPKKAVVALKWAVREMEDRYKKMSKLGVRNIDGFNARVAEAREKGEIISRTVQTGFDRETGEAVYEEEQMDLAVLPYIVVIVDEMADLMMVAGKEIEGAIQRLAQMARAAGIHLIMATQRPSVDVITGTIKANFPTRISFQVTSKIDSRTILGEMGAEQLLGQGDMLYMQGGGRISRVHGPFVSDVEVEKVVAHLKMQGQPEYLDAVTVEDEGEDDEADATTYAGDDEGSDLFDRAVAIVLRDKKCSTSYVQRRLSIGYNKAASLVERMEKEGVVGPANHAGKRQILIGGGIDRGAFDGE</sequence>
<comment type="caution">
    <text evidence="10">The sequence shown here is derived from an EMBL/GenBank/DDBJ whole genome shotgun (WGS) entry which is preliminary data.</text>
</comment>
<dbReference type="Gene3D" id="3.40.50.300">
    <property type="entry name" value="P-loop containing nucleotide triphosphate hydrolases"/>
    <property type="match status" value="1"/>
</dbReference>
<feature type="compositionally biased region" description="Pro residues" evidence="8">
    <location>
        <begin position="348"/>
        <end position="362"/>
    </location>
</feature>
<dbReference type="Gene3D" id="1.10.10.10">
    <property type="entry name" value="Winged helix-like DNA-binding domain superfamily/Winged helix DNA-binding domain"/>
    <property type="match status" value="1"/>
</dbReference>
<evidence type="ECO:0000256" key="8">
    <source>
        <dbReference type="SAM" id="MobiDB-lite"/>
    </source>
</evidence>
<dbReference type="Pfam" id="PF17854">
    <property type="entry name" value="FtsK_alpha"/>
    <property type="match status" value="1"/>
</dbReference>
<protein>
    <submittedName>
        <fullName evidence="10">DNA translocase FtsK</fullName>
    </submittedName>
</protein>
<dbReference type="Proteomes" id="UP001139104">
    <property type="component" value="Unassembled WGS sequence"/>
</dbReference>
<evidence type="ECO:0000256" key="5">
    <source>
        <dbReference type="ARBA" id="ARBA00024784"/>
    </source>
</evidence>
<dbReference type="InterPro" id="IPR018541">
    <property type="entry name" value="Ftsk_gamma"/>
</dbReference>
<dbReference type="Gene3D" id="3.30.980.40">
    <property type="match status" value="1"/>
</dbReference>
<dbReference type="Pfam" id="PF01580">
    <property type="entry name" value="FtsK_SpoIIIE"/>
    <property type="match status" value="1"/>
</dbReference>
<feature type="compositionally biased region" description="Low complexity" evidence="8">
    <location>
        <begin position="372"/>
        <end position="386"/>
    </location>
</feature>
<comment type="function">
    <text evidence="5">Essential cell division protein that coordinates cell division and chromosome segregation. The N-terminus is involved in assembly of the cell-division machinery. The C-terminus functions as a DNA motor that moves dsDNA in an ATP-dependent manner towards the dif recombination site, which is located within the replication terminus region. Translocation stops specifically at Xer-dif sites, where FtsK interacts with the Xer recombinase, allowing activation of chromosome unlinking by recombination. FtsK orienting polar sequences (KOPS) guide the direction of DNA translocation. FtsK can remove proteins from DNA as it translocates, but translocation stops specifically at XerCD-dif site, thereby preventing removal of XerC and XerD from dif.</text>
</comment>
<evidence type="ECO:0000256" key="1">
    <source>
        <dbReference type="ARBA" id="ARBA00006474"/>
    </source>
</evidence>
<evidence type="ECO:0000313" key="11">
    <source>
        <dbReference type="Proteomes" id="UP001139104"/>
    </source>
</evidence>
<reference evidence="10" key="1">
    <citation type="journal article" date="2022" name="ISME J.">
        <title>Identification of active gaseous-alkane degraders at natural gas seeps.</title>
        <authorList>
            <person name="Farhan Ul Haque M."/>
            <person name="Hernandez M."/>
            <person name="Crombie A.T."/>
            <person name="Murrell J.C."/>
        </authorList>
    </citation>
    <scope>NUCLEOTIDE SEQUENCE</scope>
    <source>
        <strain evidence="10">PC2</strain>
    </source>
</reference>
<dbReference type="InterPro" id="IPR050206">
    <property type="entry name" value="FtsK/SpoIIIE/SftA"/>
</dbReference>
<dbReference type="PANTHER" id="PTHR22683">
    <property type="entry name" value="SPORULATION PROTEIN RELATED"/>
    <property type="match status" value="1"/>
</dbReference>
<feature type="compositionally biased region" description="Basic and acidic residues" evidence="8">
    <location>
        <begin position="241"/>
        <end position="251"/>
    </location>
</feature>
<dbReference type="PROSITE" id="PS50901">
    <property type="entry name" value="FTSK"/>
    <property type="match status" value="1"/>
</dbReference>
<accession>A0ABS9Z4Y3</accession>
<evidence type="ECO:0000256" key="4">
    <source>
        <dbReference type="ARBA" id="ARBA00023125"/>
    </source>
</evidence>
<feature type="compositionally biased region" description="Basic and acidic residues" evidence="8">
    <location>
        <begin position="174"/>
        <end position="205"/>
    </location>
</feature>
<dbReference type="InterPro" id="IPR036390">
    <property type="entry name" value="WH_DNA-bd_sf"/>
</dbReference>
<feature type="binding site" evidence="7">
    <location>
        <begin position="570"/>
        <end position="577"/>
    </location>
    <ligand>
        <name>ATP</name>
        <dbReference type="ChEBI" id="CHEBI:30616"/>
    </ligand>
</feature>
<feature type="region of interest" description="Disordered" evidence="8">
    <location>
        <begin position="223"/>
        <end position="262"/>
    </location>
</feature>
<dbReference type="RefSeq" id="WP_243066735.1">
    <property type="nucleotide sequence ID" value="NZ_JAIVFP010000001.1"/>
</dbReference>
<feature type="domain" description="FtsK" evidence="9">
    <location>
        <begin position="553"/>
        <end position="772"/>
    </location>
</feature>
<dbReference type="CDD" id="cd01127">
    <property type="entry name" value="TrwB_TraG_TraD_VirD4"/>
    <property type="match status" value="1"/>
</dbReference>
<dbReference type="InterPro" id="IPR041027">
    <property type="entry name" value="FtsK_alpha"/>
</dbReference>
<keyword evidence="11" id="KW-1185">Reference proteome</keyword>
<dbReference type="InterPro" id="IPR027417">
    <property type="entry name" value="P-loop_NTPase"/>
</dbReference>
<evidence type="ECO:0000256" key="2">
    <source>
        <dbReference type="ARBA" id="ARBA00022741"/>
    </source>
</evidence>
<evidence type="ECO:0000313" key="10">
    <source>
        <dbReference type="EMBL" id="MCI4682739.1"/>
    </source>
</evidence>
<dbReference type="InterPro" id="IPR036388">
    <property type="entry name" value="WH-like_DNA-bd_sf"/>
</dbReference>
<evidence type="ECO:0000256" key="6">
    <source>
        <dbReference type="ARBA" id="ARBA00025923"/>
    </source>
</evidence>
<comment type="similarity">
    <text evidence="1">Belongs to the FtsK/SpoIIIE/SftA family.</text>
</comment>
<dbReference type="InterPro" id="IPR002543">
    <property type="entry name" value="FtsK_dom"/>
</dbReference>
<proteinExistence type="inferred from homology"/>
<feature type="compositionally biased region" description="Polar residues" evidence="8">
    <location>
        <begin position="223"/>
        <end position="233"/>
    </location>
</feature>
<dbReference type="SUPFAM" id="SSF46785">
    <property type="entry name" value="Winged helix' DNA-binding domain"/>
    <property type="match status" value="1"/>
</dbReference>
<evidence type="ECO:0000256" key="7">
    <source>
        <dbReference type="PROSITE-ProRule" id="PRU00289"/>
    </source>
</evidence>
<organism evidence="10 11">
    <name type="scientific">Candidatus Rhodoblastus alkanivorans</name>
    <dbReference type="NCBI Taxonomy" id="2954117"/>
    <lineage>
        <taxon>Bacteria</taxon>
        <taxon>Pseudomonadati</taxon>
        <taxon>Pseudomonadota</taxon>
        <taxon>Alphaproteobacteria</taxon>
        <taxon>Hyphomicrobiales</taxon>
        <taxon>Rhodoblastaceae</taxon>
        <taxon>Rhodoblastus</taxon>
    </lineage>
</organism>
<comment type="subunit">
    <text evidence="6">Homohexamer. Forms a ring that surrounds DNA.</text>
</comment>
<evidence type="ECO:0000259" key="9">
    <source>
        <dbReference type="PROSITE" id="PS50901"/>
    </source>
</evidence>
<keyword evidence="2 7" id="KW-0547">Nucleotide-binding</keyword>
<name>A0ABS9Z4Y3_9HYPH</name>
<keyword evidence="4" id="KW-0238">DNA-binding</keyword>